<dbReference type="Pfam" id="PF04479">
    <property type="entry name" value="RTA1"/>
    <property type="match status" value="1"/>
</dbReference>
<evidence type="ECO:0000313" key="7">
    <source>
        <dbReference type="Proteomes" id="UP001345827"/>
    </source>
</evidence>
<protein>
    <submittedName>
        <fullName evidence="6">Uncharacterized protein</fullName>
    </submittedName>
</protein>
<proteinExistence type="predicted"/>
<dbReference type="Proteomes" id="UP001345827">
    <property type="component" value="Unassembled WGS sequence"/>
</dbReference>
<evidence type="ECO:0000256" key="3">
    <source>
        <dbReference type="ARBA" id="ARBA00022989"/>
    </source>
</evidence>
<comment type="subcellular location">
    <subcellularLocation>
        <location evidence="1">Membrane</location>
        <topology evidence="1">Multi-pass membrane protein</topology>
    </subcellularLocation>
</comment>
<keyword evidence="7" id="KW-1185">Reference proteome</keyword>
<dbReference type="EMBL" id="JAXLQG010000021">
    <property type="protein sequence ID" value="KAK5529832.1"/>
    <property type="molecule type" value="Genomic_DNA"/>
</dbReference>
<feature type="transmembrane region" description="Helical" evidence="5">
    <location>
        <begin position="95"/>
        <end position="120"/>
    </location>
</feature>
<keyword evidence="4 5" id="KW-0472">Membrane</keyword>
<gene>
    <name evidence="6" type="ORF">LTR25_009612</name>
</gene>
<sequence length="220" mass="24212">MTAGFILREIAAFHHNGEDIASAVQGLFYTATFVFTLPLYVTLFPLVSGALKIRLPYFFWAITCFASAIITCTAQGCASYFSAHQSQSAMSSGLALIKASLILQLFLNAVFVCLLAVYQYPPNLRFGPQHQTEHSHSPTVNITTIILTLYVLIGLILIRNIFRTVQIFTSPRSGLWTNEAYFWVFEPTVILAYSVIWHLTCPAKALCLGATACCNGGQGE</sequence>
<evidence type="ECO:0000313" key="6">
    <source>
        <dbReference type="EMBL" id="KAK5529832.1"/>
    </source>
</evidence>
<evidence type="ECO:0000256" key="4">
    <source>
        <dbReference type="ARBA" id="ARBA00023136"/>
    </source>
</evidence>
<dbReference type="AlphaFoldDB" id="A0AAV9PY71"/>
<comment type="caution">
    <text evidence="6">The sequence shown here is derived from an EMBL/GenBank/DDBJ whole genome shotgun (WGS) entry which is preliminary data.</text>
</comment>
<evidence type="ECO:0000256" key="5">
    <source>
        <dbReference type="SAM" id="Phobius"/>
    </source>
</evidence>
<dbReference type="PANTHER" id="PTHR31465">
    <property type="entry name" value="PROTEIN RTA1-RELATED"/>
    <property type="match status" value="1"/>
</dbReference>
<name>A0AAV9PY71_9PEZI</name>
<dbReference type="InterPro" id="IPR007568">
    <property type="entry name" value="RTA1"/>
</dbReference>
<dbReference type="PANTHER" id="PTHR31465:SF13">
    <property type="entry name" value="RTA1 DOMAIN PROTEIN-RELATED"/>
    <property type="match status" value="1"/>
</dbReference>
<feature type="transmembrane region" description="Helical" evidence="5">
    <location>
        <begin position="140"/>
        <end position="159"/>
    </location>
</feature>
<dbReference type="GO" id="GO:0016020">
    <property type="term" value="C:membrane"/>
    <property type="evidence" value="ECO:0007669"/>
    <property type="project" value="UniProtKB-SubCell"/>
</dbReference>
<keyword evidence="3 5" id="KW-1133">Transmembrane helix</keyword>
<reference evidence="6 7" key="1">
    <citation type="submission" date="2023-06" db="EMBL/GenBank/DDBJ databases">
        <title>Black Yeasts Isolated from many extreme environments.</title>
        <authorList>
            <person name="Coleine C."/>
            <person name="Stajich J.E."/>
            <person name="Selbmann L."/>
        </authorList>
    </citation>
    <scope>NUCLEOTIDE SEQUENCE [LARGE SCALE GENOMIC DNA]</scope>
    <source>
        <strain evidence="6 7">CCFEE 5887</strain>
    </source>
</reference>
<accession>A0AAV9PY71</accession>
<keyword evidence="2 5" id="KW-0812">Transmembrane</keyword>
<feature type="transmembrane region" description="Helical" evidence="5">
    <location>
        <begin position="57"/>
        <end position="83"/>
    </location>
</feature>
<organism evidence="6 7">
    <name type="scientific">Vermiconidia calcicola</name>
    <dbReference type="NCBI Taxonomy" id="1690605"/>
    <lineage>
        <taxon>Eukaryota</taxon>
        <taxon>Fungi</taxon>
        <taxon>Dikarya</taxon>
        <taxon>Ascomycota</taxon>
        <taxon>Pezizomycotina</taxon>
        <taxon>Dothideomycetes</taxon>
        <taxon>Dothideomycetidae</taxon>
        <taxon>Mycosphaerellales</taxon>
        <taxon>Extremaceae</taxon>
        <taxon>Vermiconidia</taxon>
    </lineage>
</organism>
<evidence type="ECO:0000256" key="1">
    <source>
        <dbReference type="ARBA" id="ARBA00004141"/>
    </source>
</evidence>
<feature type="transmembrane region" description="Helical" evidence="5">
    <location>
        <begin position="27"/>
        <end position="51"/>
    </location>
</feature>
<evidence type="ECO:0000256" key="2">
    <source>
        <dbReference type="ARBA" id="ARBA00022692"/>
    </source>
</evidence>